<dbReference type="RefSeq" id="WP_090857436.1">
    <property type="nucleotide sequence ID" value="NZ_FMZM01000007.1"/>
</dbReference>
<dbReference type="PANTHER" id="PTHR30288">
    <property type="entry name" value="FLAGELLAR CAP/ASSEMBLY PROTEIN FLID"/>
    <property type="match status" value="1"/>
</dbReference>
<keyword evidence="8" id="KW-0282">Flagellum</keyword>
<dbReference type="InterPro" id="IPR003481">
    <property type="entry name" value="FliD_N"/>
</dbReference>
<evidence type="ECO:0000259" key="7">
    <source>
        <dbReference type="Pfam" id="PF07195"/>
    </source>
</evidence>
<accession>A0A1G6U322</accession>
<dbReference type="Pfam" id="PF07196">
    <property type="entry name" value="Flagellin_IN"/>
    <property type="match status" value="1"/>
</dbReference>
<comment type="function">
    <text evidence="5">Required for morphogenesis and for the elongation of the flagellar filament by facilitating polymerization of the flagellin monomers at the tip of growing filament. Forms a capping structure, which prevents flagellin subunits (transported through the central channel of the flagellum) from leaking out without polymerization at the distal end.</text>
</comment>
<keyword evidence="3" id="KW-0175">Coiled coil</keyword>
<dbReference type="GO" id="GO:0071973">
    <property type="term" value="P:bacterial-type flagellum-dependent cell motility"/>
    <property type="evidence" value="ECO:0007669"/>
    <property type="project" value="TreeGrafter"/>
</dbReference>
<evidence type="ECO:0000256" key="5">
    <source>
        <dbReference type="RuleBase" id="RU362066"/>
    </source>
</evidence>
<evidence type="ECO:0000313" key="8">
    <source>
        <dbReference type="EMBL" id="SDD35749.1"/>
    </source>
</evidence>
<feature type="domain" description="Flagellar hook-associated protein 2 C-terminal" evidence="7">
    <location>
        <begin position="214"/>
        <end position="433"/>
    </location>
</feature>
<dbReference type="Proteomes" id="UP000199034">
    <property type="component" value="Unassembled WGS sequence"/>
</dbReference>
<dbReference type="InterPro" id="IPR010809">
    <property type="entry name" value="FliD_C"/>
</dbReference>
<sequence length="450" mass="46489">MASSTSSIGGLASGLNTADIIDQLMKLEAVPQSKLKTRVTTEQSVITALQTLNTKVSVLGSKAEALAKSTAWAPVTATSSNAAVTVKADTGAAQSTLNVTVIDTAKTHQLGYATPAKLTDDVTGASTSIKLDRFDGSPVTLTTDGTLKGVVDAINSTTNDTGLRASAIRVGKDVNGDAQYQLFVESKETGVAQDFELTAADGSALLGGYTVRAGSDAKVTLGTGITLTSATNTFEDVVDGVDITLGAAATNATTATVTVARDSNSLSSQVSALVDALNAALDEIGTQTAYNAETNTAGKLLGDAGIRSLRNSLLNSVYPTDGTSLASLGIQTTREGKLTFDATKFKEAYAANPTAVAEKFTTEGGGFAARLEKAAKAASSSANGTVTQAITGRKQEVKRLEGSIEAWDLRLELRRTTLERQYTALETAMSTMSNQSNWLTTQLAALTKSD</sequence>
<dbReference type="EMBL" id="FMZM01000007">
    <property type="protein sequence ID" value="SDD35749.1"/>
    <property type="molecule type" value="Genomic_DNA"/>
</dbReference>
<dbReference type="PANTHER" id="PTHR30288:SF0">
    <property type="entry name" value="FLAGELLAR HOOK-ASSOCIATED PROTEIN 2"/>
    <property type="match status" value="1"/>
</dbReference>
<evidence type="ECO:0000256" key="4">
    <source>
        <dbReference type="ARBA" id="ARBA00023143"/>
    </source>
</evidence>
<evidence type="ECO:0000256" key="3">
    <source>
        <dbReference type="ARBA" id="ARBA00023054"/>
    </source>
</evidence>
<reference evidence="8 9" key="1">
    <citation type="submission" date="2016-10" db="EMBL/GenBank/DDBJ databases">
        <authorList>
            <person name="de Groot N.N."/>
        </authorList>
    </citation>
    <scope>NUCLEOTIDE SEQUENCE [LARGE SCALE GENOMIC DNA]</scope>
    <source>
        <strain evidence="8 9">CGMCC 4.6858</strain>
    </source>
</reference>
<dbReference type="InterPro" id="IPR040026">
    <property type="entry name" value="FliD"/>
</dbReference>
<keyword evidence="8" id="KW-0966">Cell projection</keyword>
<comment type="similarity">
    <text evidence="1 5">Belongs to the FliD family.</text>
</comment>
<dbReference type="Pfam" id="PF02465">
    <property type="entry name" value="FliD_N"/>
    <property type="match status" value="1"/>
</dbReference>
<keyword evidence="9" id="KW-1185">Reference proteome</keyword>
<comment type="subcellular location">
    <subcellularLocation>
        <location evidence="5">Secreted</location>
    </subcellularLocation>
    <subcellularLocation>
        <location evidence="5">Bacterial flagellum</location>
    </subcellularLocation>
</comment>
<feature type="domain" description="Flagellar hook-associated protein 2 N-terminal" evidence="6">
    <location>
        <begin position="13"/>
        <end position="108"/>
    </location>
</feature>
<dbReference type="GO" id="GO:0009424">
    <property type="term" value="C:bacterial-type flagellum hook"/>
    <property type="evidence" value="ECO:0007669"/>
    <property type="project" value="UniProtKB-UniRule"/>
</dbReference>
<dbReference type="STRING" id="1045774.SAMN05421872_107290"/>
<dbReference type="Pfam" id="PF07195">
    <property type="entry name" value="FliD_C"/>
    <property type="match status" value="1"/>
</dbReference>
<evidence type="ECO:0000256" key="2">
    <source>
        <dbReference type="ARBA" id="ARBA00011255"/>
    </source>
</evidence>
<dbReference type="GO" id="GO:0009421">
    <property type="term" value="C:bacterial-type flagellum filament cap"/>
    <property type="evidence" value="ECO:0007669"/>
    <property type="project" value="InterPro"/>
</dbReference>
<keyword evidence="5" id="KW-0964">Secreted</keyword>
<keyword evidence="8" id="KW-0969">Cilium</keyword>
<comment type="subunit">
    <text evidence="2 5">Homopentamer.</text>
</comment>
<dbReference type="AlphaFoldDB" id="A0A1G6U322"/>
<dbReference type="InterPro" id="IPR010810">
    <property type="entry name" value="Flagellin_hook_IN_motif"/>
</dbReference>
<dbReference type="GO" id="GO:0007155">
    <property type="term" value="P:cell adhesion"/>
    <property type="evidence" value="ECO:0007669"/>
    <property type="project" value="InterPro"/>
</dbReference>
<proteinExistence type="inferred from homology"/>
<organism evidence="8 9">
    <name type="scientific">Nocardioides lianchengensis</name>
    <dbReference type="NCBI Taxonomy" id="1045774"/>
    <lineage>
        <taxon>Bacteria</taxon>
        <taxon>Bacillati</taxon>
        <taxon>Actinomycetota</taxon>
        <taxon>Actinomycetes</taxon>
        <taxon>Propionibacteriales</taxon>
        <taxon>Nocardioidaceae</taxon>
        <taxon>Nocardioides</taxon>
    </lineage>
</organism>
<protein>
    <recommendedName>
        <fullName evidence="5">Flagellar hook-associated protein 2</fullName>
        <shortName evidence="5">HAP2</shortName>
    </recommendedName>
    <alternativeName>
        <fullName evidence="5">Flagellar cap protein</fullName>
    </alternativeName>
</protein>
<gene>
    <name evidence="8" type="ORF">SAMN05421872_107290</name>
</gene>
<name>A0A1G6U322_9ACTN</name>
<keyword evidence="4 5" id="KW-0975">Bacterial flagellum</keyword>
<evidence type="ECO:0000259" key="6">
    <source>
        <dbReference type="Pfam" id="PF02465"/>
    </source>
</evidence>
<dbReference type="OrthoDB" id="5241527at2"/>
<dbReference type="GO" id="GO:0005576">
    <property type="term" value="C:extracellular region"/>
    <property type="evidence" value="ECO:0007669"/>
    <property type="project" value="UniProtKB-SubCell"/>
</dbReference>
<evidence type="ECO:0000313" key="9">
    <source>
        <dbReference type="Proteomes" id="UP000199034"/>
    </source>
</evidence>
<evidence type="ECO:0000256" key="1">
    <source>
        <dbReference type="ARBA" id="ARBA00009764"/>
    </source>
</evidence>